<dbReference type="AlphaFoldDB" id="A0ABD3CJ53"/>
<accession>A0ABD3CJ53</accession>
<protein>
    <submittedName>
        <fullName evidence="1">Uncharacterized protein</fullName>
    </submittedName>
</protein>
<sequence length="91" mass="10141">MNGVGKSRVLVSLNGRSYKPKAHNQILRIRAEDLHIGDDVTQHFMLFSKPILPLSPLSGNSVVNTQNKKVEAKLRKFGGFFDIKVVHRGST</sequence>
<keyword evidence="2" id="KW-1185">Reference proteome</keyword>
<evidence type="ECO:0000313" key="1">
    <source>
        <dbReference type="EMBL" id="KAL3629356.1"/>
    </source>
</evidence>
<comment type="caution">
    <text evidence="1">The sequence shown here is derived from an EMBL/GenBank/DDBJ whole genome shotgun (WGS) entry which is preliminary data.</text>
</comment>
<proteinExistence type="predicted"/>
<gene>
    <name evidence="1" type="ORF">CASFOL_026578</name>
</gene>
<dbReference type="Proteomes" id="UP001632038">
    <property type="component" value="Unassembled WGS sequence"/>
</dbReference>
<name>A0ABD3CJ53_9LAMI</name>
<reference evidence="2" key="1">
    <citation type="journal article" date="2024" name="IScience">
        <title>Strigolactones Initiate the Formation of Haustorium-like Structures in Castilleja.</title>
        <authorList>
            <person name="Buerger M."/>
            <person name="Peterson D."/>
            <person name="Chory J."/>
        </authorList>
    </citation>
    <scope>NUCLEOTIDE SEQUENCE [LARGE SCALE GENOMIC DNA]</scope>
</reference>
<organism evidence="1 2">
    <name type="scientific">Castilleja foliolosa</name>
    <dbReference type="NCBI Taxonomy" id="1961234"/>
    <lineage>
        <taxon>Eukaryota</taxon>
        <taxon>Viridiplantae</taxon>
        <taxon>Streptophyta</taxon>
        <taxon>Embryophyta</taxon>
        <taxon>Tracheophyta</taxon>
        <taxon>Spermatophyta</taxon>
        <taxon>Magnoliopsida</taxon>
        <taxon>eudicotyledons</taxon>
        <taxon>Gunneridae</taxon>
        <taxon>Pentapetalae</taxon>
        <taxon>asterids</taxon>
        <taxon>lamiids</taxon>
        <taxon>Lamiales</taxon>
        <taxon>Orobanchaceae</taxon>
        <taxon>Pedicularideae</taxon>
        <taxon>Castillejinae</taxon>
        <taxon>Castilleja</taxon>
    </lineage>
</organism>
<dbReference type="EMBL" id="JAVIJP010000034">
    <property type="protein sequence ID" value="KAL3629356.1"/>
    <property type="molecule type" value="Genomic_DNA"/>
</dbReference>
<evidence type="ECO:0000313" key="2">
    <source>
        <dbReference type="Proteomes" id="UP001632038"/>
    </source>
</evidence>